<keyword evidence="6" id="KW-0804">Transcription</keyword>
<keyword evidence="7" id="KW-0539">Nucleus</keyword>
<dbReference type="Pfam" id="PF13919">
    <property type="entry name" value="ASXH"/>
    <property type="match status" value="1"/>
</dbReference>
<comment type="subcellular location">
    <subcellularLocation>
        <location evidence="1">Nucleus</location>
    </subcellularLocation>
</comment>
<evidence type="ECO:0000256" key="3">
    <source>
        <dbReference type="ARBA" id="ARBA00022771"/>
    </source>
</evidence>
<evidence type="ECO:0000313" key="10">
    <source>
        <dbReference type="EMBL" id="GKT40747.1"/>
    </source>
</evidence>
<feature type="compositionally biased region" description="Basic and acidic residues" evidence="8">
    <location>
        <begin position="222"/>
        <end position="234"/>
    </location>
</feature>
<dbReference type="RefSeq" id="XP_049123097.1">
    <property type="nucleotide sequence ID" value="XM_049267140.1"/>
</dbReference>
<evidence type="ECO:0000256" key="1">
    <source>
        <dbReference type="ARBA" id="ARBA00004123"/>
    </source>
</evidence>
<reference evidence="10 11" key="1">
    <citation type="submission" date="2022-03" db="EMBL/GenBank/DDBJ databases">
        <title>Genome data of Colletotrichum spp.</title>
        <authorList>
            <person name="Utami Y.D."/>
            <person name="Hiruma K."/>
        </authorList>
    </citation>
    <scope>NUCLEOTIDE SEQUENCE [LARGE SCALE GENOMIC DNA]</scope>
    <source>
        <strain evidence="10 11">MAFF 239500</strain>
    </source>
</reference>
<feature type="region of interest" description="Disordered" evidence="8">
    <location>
        <begin position="1"/>
        <end position="86"/>
    </location>
</feature>
<dbReference type="PROSITE" id="PS51916">
    <property type="entry name" value="DEUBAD"/>
    <property type="match status" value="1"/>
</dbReference>
<protein>
    <recommendedName>
        <fullName evidence="9">DEUBAD domain-containing protein</fullName>
    </recommendedName>
</protein>
<evidence type="ECO:0000259" key="9">
    <source>
        <dbReference type="PROSITE" id="PS51916"/>
    </source>
</evidence>
<feature type="compositionally biased region" description="Low complexity" evidence="8">
    <location>
        <begin position="1"/>
        <end position="22"/>
    </location>
</feature>
<keyword evidence="2" id="KW-0479">Metal-binding</keyword>
<sequence>MADYTSSLSASRLSPPLSSGASENEDIPQRTQQNSSNQPPTSLENINLDSSATGTELANMRRSARNTNKPKPVAVTSPSRPAKRKITTRVVKKEPKWTTEKLLTDHKSPLASADLRTILCQPAAWDILSKEERAEIISLFPAGTRILDPGTDNSRPDLDALRNDNNFRHDCATYADNIAMGKHDPEWLEQAWAARERRRAGDFDGYLKQKFEDEWSCELPEEFRPKRGGDEPAKEVAPSEDGEKAKCEAQTEMKVEDGGAKEAGVLEEAPKKDVDMTDRCEFKEVVDVKLGSPTSQASGIKLGSPAPEESCVKLGSPIPESQEEKF</sequence>
<feature type="region of interest" description="Disordered" evidence="8">
    <location>
        <begin position="293"/>
        <end position="326"/>
    </location>
</feature>
<evidence type="ECO:0000256" key="4">
    <source>
        <dbReference type="ARBA" id="ARBA00022833"/>
    </source>
</evidence>
<dbReference type="EMBL" id="BQXU01000002">
    <property type="protein sequence ID" value="GKT40747.1"/>
    <property type="molecule type" value="Genomic_DNA"/>
</dbReference>
<accession>A0AA37NTD3</accession>
<dbReference type="AlphaFoldDB" id="A0AA37NTD3"/>
<name>A0AA37NTD3_9PEZI</name>
<gene>
    <name evidence="10" type="ORF">ColSpa_00928</name>
</gene>
<keyword evidence="5" id="KW-0805">Transcription regulation</keyword>
<organism evidence="10 11">
    <name type="scientific">Colletotrichum spaethianum</name>
    <dbReference type="NCBI Taxonomy" id="700344"/>
    <lineage>
        <taxon>Eukaryota</taxon>
        <taxon>Fungi</taxon>
        <taxon>Dikarya</taxon>
        <taxon>Ascomycota</taxon>
        <taxon>Pezizomycotina</taxon>
        <taxon>Sordariomycetes</taxon>
        <taxon>Hypocreomycetidae</taxon>
        <taxon>Glomerellales</taxon>
        <taxon>Glomerellaceae</taxon>
        <taxon>Colletotrichum</taxon>
        <taxon>Colletotrichum spaethianum species complex</taxon>
    </lineage>
</organism>
<proteinExistence type="predicted"/>
<evidence type="ECO:0000256" key="6">
    <source>
        <dbReference type="ARBA" id="ARBA00023163"/>
    </source>
</evidence>
<comment type="caution">
    <text evidence="10">The sequence shown here is derived from an EMBL/GenBank/DDBJ whole genome shotgun (WGS) entry which is preliminary data.</text>
</comment>
<dbReference type="Proteomes" id="UP001055115">
    <property type="component" value="Unassembled WGS sequence"/>
</dbReference>
<feature type="compositionally biased region" description="Polar residues" evidence="8">
    <location>
        <begin position="29"/>
        <end position="56"/>
    </location>
</feature>
<keyword evidence="3" id="KW-0863">Zinc-finger</keyword>
<dbReference type="GO" id="GO:0008270">
    <property type="term" value="F:zinc ion binding"/>
    <property type="evidence" value="ECO:0007669"/>
    <property type="project" value="UniProtKB-KW"/>
</dbReference>
<evidence type="ECO:0000256" key="7">
    <source>
        <dbReference type="ARBA" id="ARBA00023242"/>
    </source>
</evidence>
<dbReference type="InterPro" id="IPR028020">
    <property type="entry name" value="ASX_DEUBAD_dom"/>
</dbReference>
<evidence type="ECO:0000313" key="11">
    <source>
        <dbReference type="Proteomes" id="UP001055115"/>
    </source>
</evidence>
<feature type="compositionally biased region" description="Basic and acidic residues" evidence="8">
    <location>
        <begin position="241"/>
        <end position="260"/>
    </location>
</feature>
<keyword evidence="4" id="KW-0862">Zinc</keyword>
<feature type="region of interest" description="Disordered" evidence="8">
    <location>
        <begin position="222"/>
        <end position="272"/>
    </location>
</feature>
<dbReference type="GeneID" id="73321730"/>
<feature type="domain" description="DEUBAD" evidence="9">
    <location>
        <begin position="106"/>
        <end position="220"/>
    </location>
</feature>
<evidence type="ECO:0000256" key="5">
    <source>
        <dbReference type="ARBA" id="ARBA00023015"/>
    </source>
</evidence>
<dbReference type="InterPro" id="IPR044867">
    <property type="entry name" value="DEUBAD_dom"/>
</dbReference>
<evidence type="ECO:0000256" key="2">
    <source>
        <dbReference type="ARBA" id="ARBA00022723"/>
    </source>
</evidence>
<dbReference type="GO" id="GO:0005634">
    <property type="term" value="C:nucleus"/>
    <property type="evidence" value="ECO:0007669"/>
    <property type="project" value="UniProtKB-SubCell"/>
</dbReference>
<keyword evidence="11" id="KW-1185">Reference proteome</keyword>
<evidence type="ECO:0000256" key="8">
    <source>
        <dbReference type="SAM" id="MobiDB-lite"/>
    </source>
</evidence>